<dbReference type="EC" id="3.2.1.25" evidence="3"/>
<organism evidence="14 15">
    <name type="scientific">Sporothrix bragantina</name>
    <dbReference type="NCBI Taxonomy" id="671064"/>
    <lineage>
        <taxon>Eukaryota</taxon>
        <taxon>Fungi</taxon>
        <taxon>Dikarya</taxon>
        <taxon>Ascomycota</taxon>
        <taxon>Pezizomycotina</taxon>
        <taxon>Sordariomycetes</taxon>
        <taxon>Sordariomycetidae</taxon>
        <taxon>Ophiostomatales</taxon>
        <taxon>Ophiostomataceae</taxon>
        <taxon>Sporothrix</taxon>
    </lineage>
</organism>
<dbReference type="InterPro" id="IPR041447">
    <property type="entry name" value="Mannosidase_ig"/>
</dbReference>
<dbReference type="SUPFAM" id="SSF51445">
    <property type="entry name" value="(Trans)glycosidases"/>
    <property type="match status" value="1"/>
</dbReference>
<dbReference type="InterPro" id="IPR013783">
    <property type="entry name" value="Ig-like_fold"/>
</dbReference>
<dbReference type="Gene3D" id="2.60.120.260">
    <property type="entry name" value="Galactose-binding domain-like"/>
    <property type="match status" value="1"/>
</dbReference>
<evidence type="ECO:0000256" key="10">
    <source>
        <dbReference type="ARBA" id="ARBA00041614"/>
    </source>
</evidence>
<dbReference type="Pfam" id="PF22666">
    <property type="entry name" value="Glyco_hydro_2_N2"/>
    <property type="match status" value="1"/>
</dbReference>
<evidence type="ECO:0000256" key="5">
    <source>
        <dbReference type="ARBA" id="ARBA00023277"/>
    </source>
</evidence>
<feature type="domain" description="Mannosidase Ig/CBM-like" evidence="12">
    <location>
        <begin position="696"/>
        <end position="781"/>
    </location>
</feature>
<evidence type="ECO:0000256" key="8">
    <source>
        <dbReference type="ARBA" id="ARBA00038429"/>
    </source>
</evidence>
<keyword evidence="5" id="KW-0119">Carbohydrate metabolism</keyword>
<comment type="catalytic activity">
    <reaction evidence="1">
        <text>Hydrolysis of terminal, non-reducing beta-D-mannose residues in beta-D-mannosides.</text>
        <dbReference type="EC" id="3.2.1.25"/>
    </reaction>
</comment>
<feature type="domain" description="Beta-mannosidase-like galactose-binding" evidence="13">
    <location>
        <begin position="24"/>
        <end position="196"/>
    </location>
</feature>
<dbReference type="InterPro" id="IPR006102">
    <property type="entry name" value="Ig-like_GH2"/>
</dbReference>
<evidence type="ECO:0000256" key="3">
    <source>
        <dbReference type="ARBA" id="ARBA00012754"/>
    </source>
</evidence>
<gene>
    <name evidence="14" type="ORF">SBRCBS47491_002375</name>
</gene>
<evidence type="ECO:0000256" key="1">
    <source>
        <dbReference type="ARBA" id="ARBA00000829"/>
    </source>
</evidence>
<feature type="domain" description="Glycoside hydrolase family 2 immunoglobulin-like beta-sandwich" evidence="11">
    <location>
        <begin position="207"/>
        <end position="313"/>
    </location>
</feature>
<keyword evidence="15" id="KW-1185">Reference proteome</keyword>
<evidence type="ECO:0000256" key="9">
    <source>
        <dbReference type="ARBA" id="ARBA00041069"/>
    </source>
</evidence>
<name>A0ABP0B6D8_9PEZI</name>
<dbReference type="InterPro" id="IPR054593">
    <property type="entry name" value="Beta-mannosidase-like_N2"/>
</dbReference>
<protein>
    <recommendedName>
        <fullName evidence="9">Beta-mannosidase B</fullName>
        <ecNumber evidence="3">3.2.1.25</ecNumber>
    </recommendedName>
    <alternativeName>
        <fullName evidence="10">Mannanase B</fullName>
    </alternativeName>
</protein>
<dbReference type="EMBL" id="CAWUHC010000014">
    <property type="protein sequence ID" value="CAK7215124.1"/>
    <property type="molecule type" value="Genomic_DNA"/>
</dbReference>
<dbReference type="InterPro" id="IPR036156">
    <property type="entry name" value="Beta-gal/glucu_dom_sf"/>
</dbReference>
<evidence type="ECO:0000313" key="15">
    <source>
        <dbReference type="Proteomes" id="UP001642406"/>
    </source>
</evidence>
<comment type="pathway">
    <text evidence="2">Glycan metabolism; N-glycan degradation.</text>
</comment>
<dbReference type="InterPro" id="IPR017853">
    <property type="entry name" value="GH"/>
</dbReference>
<comment type="similarity">
    <text evidence="8">Belongs to the glycosyl hydrolase 2 family. Beta-mannosidase B subfamily.</text>
</comment>
<dbReference type="Proteomes" id="UP001642406">
    <property type="component" value="Unassembled WGS sequence"/>
</dbReference>
<proteinExistence type="inferred from homology"/>
<evidence type="ECO:0000259" key="13">
    <source>
        <dbReference type="Pfam" id="PF22666"/>
    </source>
</evidence>
<dbReference type="PANTHER" id="PTHR43730">
    <property type="entry name" value="BETA-MANNOSIDASE"/>
    <property type="match status" value="1"/>
</dbReference>
<dbReference type="Pfam" id="PF17786">
    <property type="entry name" value="Mannosidase_ig"/>
    <property type="match status" value="1"/>
</dbReference>
<evidence type="ECO:0000259" key="12">
    <source>
        <dbReference type="Pfam" id="PF17786"/>
    </source>
</evidence>
<dbReference type="PANTHER" id="PTHR43730:SF1">
    <property type="entry name" value="BETA-MANNOSIDASE"/>
    <property type="match status" value="1"/>
</dbReference>
<dbReference type="SUPFAM" id="SSF49303">
    <property type="entry name" value="beta-Galactosidase/glucuronidase domain"/>
    <property type="match status" value="1"/>
</dbReference>
<keyword evidence="7" id="KW-0624">Polysaccharide degradation</keyword>
<keyword evidence="4" id="KW-0378">Hydrolase</keyword>
<evidence type="ECO:0000256" key="6">
    <source>
        <dbReference type="ARBA" id="ARBA00023295"/>
    </source>
</evidence>
<evidence type="ECO:0000256" key="4">
    <source>
        <dbReference type="ARBA" id="ARBA00022801"/>
    </source>
</evidence>
<dbReference type="Gene3D" id="2.60.40.10">
    <property type="entry name" value="Immunoglobulins"/>
    <property type="match status" value="1"/>
</dbReference>
<reference evidence="14 15" key="1">
    <citation type="submission" date="2024-01" db="EMBL/GenBank/DDBJ databases">
        <authorList>
            <person name="Allen C."/>
            <person name="Tagirdzhanova G."/>
        </authorList>
    </citation>
    <scope>NUCLEOTIDE SEQUENCE [LARGE SCALE GENOMIC DNA]</scope>
</reference>
<accession>A0ABP0B6D8</accession>
<comment type="caution">
    <text evidence="14">The sequence shown here is derived from an EMBL/GenBank/DDBJ whole genome shotgun (WGS) entry which is preliminary data.</text>
</comment>
<evidence type="ECO:0000313" key="14">
    <source>
        <dbReference type="EMBL" id="CAK7215124.1"/>
    </source>
</evidence>
<evidence type="ECO:0000256" key="7">
    <source>
        <dbReference type="ARBA" id="ARBA00023326"/>
    </source>
</evidence>
<dbReference type="InterPro" id="IPR008979">
    <property type="entry name" value="Galactose-bd-like_sf"/>
</dbReference>
<evidence type="ECO:0000259" key="11">
    <source>
        <dbReference type="Pfam" id="PF00703"/>
    </source>
</evidence>
<keyword evidence="6" id="KW-0326">Glycosidase</keyword>
<dbReference type="Gene3D" id="3.20.20.80">
    <property type="entry name" value="Glycosidases"/>
    <property type="match status" value="1"/>
</dbReference>
<dbReference type="Pfam" id="PF00703">
    <property type="entry name" value="Glyco_hydro_2"/>
    <property type="match status" value="1"/>
</dbReference>
<dbReference type="SUPFAM" id="SSF49785">
    <property type="entry name" value="Galactose-binding domain-like"/>
    <property type="match status" value="1"/>
</dbReference>
<evidence type="ECO:0000256" key="2">
    <source>
        <dbReference type="ARBA" id="ARBA00004740"/>
    </source>
</evidence>
<dbReference type="InterPro" id="IPR050887">
    <property type="entry name" value="Beta-mannosidase_GH2"/>
</dbReference>
<sequence>MAVIEIHPKMKQSSTFSSQTLSGWQWRQSGTGNDAWIACTHDKPTTEIYTDLLDAGRIPDPFVDENEKLVQWVGEKDWEYTCTLKVAADQVSAKRQMLVFDGLDTFATVFLNDTQILESDNMFHVHRVDVSQHLKEGPNTLRILFKSALVAGQTLEKTLGKRACFNGDTSRMHVRKAQYHYGWDWGPTLMTCGPYREIRLETYSMAAVHDVYADAVVADNLSTADVTVSFAADVLSDAVIKATITAPDGATTKLSTILASGAKEGSLSTTLQKPQLWYPLHHGPQVFYTVDVQVLSKDETCVLQSTATRVGIRRVRLVQEPLLDAPGTSFYFEVNNQPVYVSGSNWIPRHSFVTALTAEDYRQSVDECVASHQNMLRVWGGGIYEDDSFYQACDDQGVLVWQDFMFACGVYPCHPDFVVSVVREAQDQVRRLRRFCSVVVWAGNNEDYQVAENLGLEWDQTDNSGDWTSTSFPARTLYEKHLPVVITELCPQVPYHPGSPWGGRNTEDPTVGDIHQWHIWHGRLDPYQKWPELTGRFVSEFGMMALPAKQSIPKFVTDPRQRYPQSAVMDLHNKAEGGERRLAQYVVENIRVSSLSLEDWIYASQLMQAECLSAAIRACRRQWKGRRREYCGGQLVWQINDCWPVASWALIDFYGARKLAFYAVKRQSAPLLIDMTRKYTAVESNTLEALKQKKAHVDVWAANAGLKQHVVDVAVTFFDIQTGRVVRTASLTKTTITANETTEMLQKLKVDDTMAVQAVMRDAETGAVLGRASEWPQPLKHILLASPEDSGVRVTVHNGRLDIEAQVPIKGLEASTANVDVVWGDNGVDVFPGDLYTIDAPGLKKTDAVDVRYYGL</sequence>